<reference evidence="2 3" key="1">
    <citation type="submission" date="2015-12" db="EMBL/GenBank/DDBJ databases">
        <title>The genome of Folsomia candida.</title>
        <authorList>
            <person name="Faddeeva A."/>
            <person name="Derks M.F."/>
            <person name="Anvar Y."/>
            <person name="Smit S."/>
            <person name="Van Straalen N."/>
            <person name="Roelofs D."/>
        </authorList>
    </citation>
    <scope>NUCLEOTIDE SEQUENCE [LARGE SCALE GENOMIC DNA]</scope>
    <source>
        <strain evidence="2 3">VU population</strain>
        <tissue evidence="2">Whole body</tissue>
    </source>
</reference>
<name>A0A226D9E3_FOLCA</name>
<comment type="caution">
    <text evidence="2">The sequence shown here is derived from an EMBL/GenBank/DDBJ whole genome shotgun (WGS) entry which is preliminary data.</text>
</comment>
<keyword evidence="1" id="KW-0812">Transmembrane</keyword>
<dbReference type="EMBL" id="LNIX01000029">
    <property type="protein sequence ID" value="OXA41488.1"/>
    <property type="molecule type" value="Genomic_DNA"/>
</dbReference>
<sequence length="179" mass="20524">METLATTIYTIAMFRNLCFSESPLTGRVQAAAFFLIYVGALWTGWNFKVDNSLVQIINTFIKFETDFLKDFEKQPVSLGTKAIKLFISLAEFSVPGIPFFIFLFLRYVPCTAPFTMSNFTNCKEIVTTESHFGYWIRFGVNMLECRIVCFLLYSASLGIFYVFFVGTAVILQYMRILEG</sequence>
<feature type="transmembrane region" description="Helical" evidence="1">
    <location>
        <begin position="85"/>
        <end position="108"/>
    </location>
</feature>
<evidence type="ECO:0000313" key="2">
    <source>
        <dbReference type="EMBL" id="OXA41488.1"/>
    </source>
</evidence>
<keyword evidence="1" id="KW-0472">Membrane</keyword>
<dbReference type="AlphaFoldDB" id="A0A226D9E3"/>
<evidence type="ECO:0000256" key="1">
    <source>
        <dbReference type="SAM" id="Phobius"/>
    </source>
</evidence>
<feature type="transmembrane region" description="Helical" evidence="1">
    <location>
        <begin position="147"/>
        <end position="174"/>
    </location>
</feature>
<evidence type="ECO:0000313" key="3">
    <source>
        <dbReference type="Proteomes" id="UP000198287"/>
    </source>
</evidence>
<dbReference type="Proteomes" id="UP000198287">
    <property type="component" value="Unassembled WGS sequence"/>
</dbReference>
<keyword evidence="3" id="KW-1185">Reference proteome</keyword>
<accession>A0A226D9E3</accession>
<protein>
    <submittedName>
        <fullName evidence="2">Uncharacterized protein</fullName>
    </submittedName>
</protein>
<keyword evidence="1" id="KW-1133">Transmembrane helix</keyword>
<feature type="transmembrane region" description="Helical" evidence="1">
    <location>
        <begin position="24"/>
        <end position="45"/>
    </location>
</feature>
<gene>
    <name evidence="2" type="ORF">Fcan01_23842</name>
</gene>
<proteinExistence type="predicted"/>
<organism evidence="2 3">
    <name type="scientific">Folsomia candida</name>
    <name type="common">Springtail</name>
    <dbReference type="NCBI Taxonomy" id="158441"/>
    <lineage>
        <taxon>Eukaryota</taxon>
        <taxon>Metazoa</taxon>
        <taxon>Ecdysozoa</taxon>
        <taxon>Arthropoda</taxon>
        <taxon>Hexapoda</taxon>
        <taxon>Collembola</taxon>
        <taxon>Entomobryomorpha</taxon>
        <taxon>Isotomoidea</taxon>
        <taxon>Isotomidae</taxon>
        <taxon>Proisotominae</taxon>
        <taxon>Folsomia</taxon>
    </lineage>
</organism>